<dbReference type="PROSITE" id="PS51318">
    <property type="entry name" value="TAT"/>
    <property type="match status" value="1"/>
</dbReference>
<evidence type="ECO:0000313" key="2">
    <source>
        <dbReference type="EMBL" id="QEH32858.1"/>
    </source>
</evidence>
<organism evidence="2 3">
    <name type="scientific">Aquisphaera giovannonii</name>
    <dbReference type="NCBI Taxonomy" id="406548"/>
    <lineage>
        <taxon>Bacteria</taxon>
        <taxon>Pseudomonadati</taxon>
        <taxon>Planctomycetota</taxon>
        <taxon>Planctomycetia</taxon>
        <taxon>Isosphaerales</taxon>
        <taxon>Isosphaeraceae</taxon>
        <taxon>Aquisphaera</taxon>
    </lineage>
</organism>
<sequence precursor="true">MKNARRRGVLRACIAVAGMLAHGGMTSASALKANVTYTTAGTVDGSAPALALFHGVQGGTFTPSAPFSLGQFEVVPQAAGGGDRTITEPFAITYRTDAIDGVAPTINESPVTIHGWLAGTIKNDGSLSLSAVVDQGVQLADPNYFYPNPAPPFQTNGWVNKIHVNGDKYFLALSGAPGTMTSIEARVDMVPVPEPGSLAVFGTIIVVGAIRAGRRLRRHAR</sequence>
<dbReference type="KEGG" id="agv:OJF2_13430"/>
<feature type="signal peptide" evidence="1">
    <location>
        <begin position="1"/>
        <end position="30"/>
    </location>
</feature>
<evidence type="ECO:0000313" key="3">
    <source>
        <dbReference type="Proteomes" id="UP000324233"/>
    </source>
</evidence>
<dbReference type="InterPro" id="IPR006311">
    <property type="entry name" value="TAT_signal"/>
</dbReference>
<accession>A0A5B9VX64</accession>
<dbReference type="RefSeq" id="WP_148592345.1">
    <property type="nucleotide sequence ID" value="NZ_CP042997.1"/>
</dbReference>
<reference evidence="2 3" key="1">
    <citation type="submission" date="2019-08" db="EMBL/GenBank/DDBJ databases">
        <title>Deep-cultivation of Planctomycetes and their phenomic and genomic characterization uncovers novel biology.</title>
        <authorList>
            <person name="Wiegand S."/>
            <person name="Jogler M."/>
            <person name="Boedeker C."/>
            <person name="Pinto D."/>
            <person name="Vollmers J."/>
            <person name="Rivas-Marin E."/>
            <person name="Kohn T."/>
            <person name="Peeters S.H."/>
            <person name="Heuer A."/>
            <person name="Rast P."/>
            <person name="Oberbeckmann S."/>
            <person name="Bunk B."/>
            <person name="Jeske O."/>
            <person name="Meyerdierks A."/>
            <person name="Storesund J.E."/>
            <person name="Kallscheuer N."/>
            <person name="Luecker S."/>
            <person name="Lage O.M."/>
            <person name="Pohl T."/>
            <person name="Merkel B.J."/>
            <person name="Hornburger P."/>
            <person name="Mueller R.-W."/>
            <person name="Bruemmer F."/>
            <person name="Labrenz M."/>
            <person name="Spormann A.M."/>
            <person name="Op den Camp H."/>
            <person name="Overmann J."/>
            <person name="Amann R."/>
            <person name="Jetten M.S.M."/>
            <person name="Mascher T."/>
            <person name="Medema M.H."/>
            <person name="Devos D.P."/>
            <person name="Kaster A.-K."/>
            <person name="Ovreas L."/>
            <person name="Rohde M."/>
            <person name="Galperin M.Y."/>
            <person name="Jogler C."/>
        </authorList>
    </citation>
    <scope>NUCLEOTIDE SEQUENCE [LARGE SCALE GENOMIC DNA]</scope>
    <source>
        <strain evidence="2 3">OJF2</strain>
    </source>
</reference>
<dbReference type="EMBL" id="CP042997">
    <property type="protein sequence ID" value="QEH32858.1"/>
    <property type="molecule type" value="Genomic_DNA"/>
</dbReference>
<dbReference type="Proteomes" id="UP000324233">
    <property type="component" value="Chromosome"/>
</dbReference>
<feature type="chain" id="PRO_5022804658" description="PEP-CTERM protein-sorting domain-containing protein" evidence="1">
    <location>
        <begin position="31"/>
        <end position="221"/>
    </location>
</feature>
<evidence type="ECO:0000256" key="1">
    <source>
        <dbReference type="SAM" id="SignalP"/>
    </source>
</evidence>
<gene>
    <name evidence="2" type="ORF">OJF2_13430</name>
</gene>
<name>A0A5B9VX64_9BACT</name>
<protein>
    <recommendedName>
        <fullName evidence="4">PEP-CTERM protein-sorting domain-containing protein</fullName>
    </recommendedName>
</protein>
<evidence type="ECO:0008006" key="4">
    <source>
        <dbReference type="Google" id="ProtNLM"/>
    </source>
</evidence>
<keyword evidence="1" id="KW-0732">Signal</keyword>
<proteinExistence type="predicted"/>
<dbReference type="AlphaFoldDB" id="A0A5B9VX64"/>
<keyword evidence="3" id="KW-1185">Reference proteome</keyword>